<reference evidence="3 4" key="1">
    <citation type="submission" date="2017-04" db="EMBL/GenBank/DDBJ databases">
        <authorList>
            <person name="Afonso C.L."/>
            <person name="Miller P.J."/>
            <person name="Scott M.A."/>
            <person name="Spackman E."/>
            <person name="Goraichik I."/>
            <person name="Dimitrov K.M."/>
            <person name="Suarez D.L."/>
            <person name="Swayne D.E."/>
        </authorList>
    </citation>
    <scope>NUCLEOTIDE SEQUENCE [LARGE SCALE GENOMIC DNA]</scope>
    <source>
        <strain evidence="3 4">USBA 355</strain>
    </source>
</reference>
<evidence type="ECO:0000256" key="1">
    <source>
        <dbReference type="SAM" id="MobiDB-lite"/>
    </source>
</evidence>
<keyword evidence="2" id="KW-1133">Transmembrane helix</keyword>
<proteinExistence type="predicted"/>
<name>A0A1Y6B4I6_9PROT</name>
<feature type="compositionally biased region" description="Basic and acidic residues" evidence="1">
    <location>
        <begin position="655"/>
        <end position="667"/>
    </location>
</feature>
<feature type="compositionally biased region" description="Low complexity" evidence="1">
    <location>
        <begin position="668"/>
        <end position="682"/>
    </location>
</feature>
<dbReference type="Proteomes" id="UP000192917">
    <property type="component" value="Unassembled WGS sequence"/>
</dbReference>
<accession>A0A1Y6B4I6</accession>
<dbReference type="STRING" id="560819.SAMN05428998_101419"/>
<keyword evidence="2" id="KW-0812">Transmembrane</keyword>
<dbReference type="InterPro" id="IPR012683">
    <property type="entry name" value="CHP02302_TM"/>
</dbReference>
<feature type="compositionally biased region" description="Basic and acidic residues" evidence="1">
    <location>
        <begin position="734"/>
        <end position="743"/>
    </location>
</feature>
<sequence length="855" mass="95040">MSEQRPDRFRTDRPGADRTPTAGRRAPRSDEQQSDLPLRGYRLRLALSRAALFWESLWPALFPFGCVVGLFLALALMDLLSDLGGWLHLAVLVGFALAAAASLAWAARRVRLPGREAARRRLERDSGVAHRPLQALEDSLATDPADPDAQALWRAHRRRLAEQLRRLRVAPPAAGWARVDGFALRAAVGLLLVIGLVVGGGDWRFRLSSAVTPSLGATEASLPTQLDVWLNPPSYTGQPPRYLDPAKAADGTIEVPTGSALLAQVQGGRGDAVMSLGGAETPFQRYDAGSLRLQRSIETGAEASDLPLEIRRGERTLGAWTLHVLPDHAPSVEYLKPPAPARRGALELAYRAADDYGLVGLQAVIRRVDKPDGPPLSFDLGLPSGEVKQSEGTAYRDLTPHPWAGIPVTVQLEARDATGQTGTTEAFQMVMPERVFQHPVARRLIELRKQLTLHPEQRMPVIEGLTALSRRPEHFANDLVVALALVVAERRLVHDHEPTAIGEVQELLWDTALHIEEGEVALAERRLRNLQQQLMDALEKGAPDEEIDRLMNEVQQALDEFLRQMAEQAMKQAGQQPPAENQPLPPDAQVLQRDDLQKMIEQARQLAKAGDRDKARELLAQLQQMLENLQAMPMQQRMNQQAQKAQQMMQSLQEMMRRQQELMDRSFQRSQQGKRQQLQQPGDGKDQGKDPGRSSNAGDAQDQEALRRQLGGMMRKFGDMTGEIPRSLGQAEQSMRDARDALKQDQPGNAVQPQADALDQLQQGLETMLESFAQQMRKGQGKEGNQAGERPGEGRDPFGRGPQGQGLEGNDRVQIPTGSELRRAREILDELRRRREEVDRPPVELDYLDRLLRQF</sequence>
<feature type="transmembrane region" description="Helical" evidence="2">
    <location>
        <begin position="86"/>
        <end position="107"/>
    </location>
</feature>
<feature type="compositionally biased region" description="Low complexity" evidence="1">
    <location>
        <begin position="635"/>
        <end position="653"/>
    </location>
</feature>
<evidence type="ECO:0000313" key="3">
    <source>
        <dbReference type="EMBL" id="SME91597.1"/>
    </source>
</evidence>
<dbReference type="EMBL" id="FWZX01000001">
    <property type="protein sequence ID" value="SME91597.1"/>
    <property type="molecule type" value="Genomic_DNA"/>
</dbReference>
<evidence type="ECO:0000256" key="2">
    <source>
        <dbReference type="SAM" id="Phobius"/>
    </source>
</evidence>
<dbReference type="RefSeq" id="WP_159460064.1">
    <property type="nucleotide sequence ID" value="NZ_FWZX01000001.1"/>
</dbReference>
<dbReference type="NCBIfam" id="TIGR02302">
    <property type="entry name" value="aProt_lowcomp"/>
    <property type="match status" value="1"/>
</dbReference>
<feature type="compositionally biased region" description="Basic and acidic residues" evidence="1">
    <location>
        <begin position="683"/>
        <end position="692"/>
    </location>
</feature>
<feature type="region of interest" description="Disordered" evidence="1">
    <location>
        <begin position="775"/>
        <end position="824"/>
    </location>
</feature>
<feature type="compositionally biased region" description="Basic and acidic residues" evidence="1">
    <location>
        <begin position="1"/>
        <end position="16"/>
    </location>
</feature>
<dbReference type="Pfam" id="PF13779">
    <property type="entry name" value="DUF4175"/>
    <property type="match status" value="1"/>
</dbReference>
<protein>
    <submittedName>
        <fullName evidence="3">TIGR02302 family protein</fullName>
    </submittedName>
</protein>
<feature type="region of interest" description="Disordered" evidence="1">
    <location>
        <begin position="635"/>
        <end position="703"/>
    </location>
</feature>
<gene>
    <name evidence="3" type="ORF">SAMN05428998_101419</name>
</gene>
<feature type="transmembrane region" description="Helical" evidence="2">
    <location>
        <begin position="52"/>
        <end position="74"/>
    </location>
</feature>
<feature type="region of interest" description="Disordered" evidence="1">
    <location>
        <begin position="568"/>
        <end position="587"/>
    </location>
</feature>
<keyword evidence="4" id="KW-1185">Reference proteome</keyword>
<feature type="region of interest" description="Disordered" evidence="1">
    <location>
        <begin position="729"/>
        <end position="752"/>
    </location>
</feature>
<organism evidence="3 4">
    <name type="scientific">Tistlia consotensis USBA 355</name>
    <dbReference type="NCBI Taxonomy" id="560819"/>
    <lineage>
        <taxon>Bacteria</taxon>
        <taxon>Pseudomonadati</taxon>
        <taxon>Pseudomonadota</taxon>
        <taxon>Alphaproteobacteria</taxon>
        <taxon>Rhodospirillales</taxon>
        <taxon>Rhodovibrionaceae</taxon>
        <taxon>Tistlia</taxon>
    </lineage>
</organism>
<feature type="region of interest" description="Disordered" evidence="1">
    <location>
        <begin position="1"/>
        <end position="33"/>
    </location>
</feature>
<keyword evidence="2" id="KW-0472">Membrane</keyword>
<evidence type="ECO:0000313" key="4">
    <source>
        <dbReference type="Proteomes" id="UP000192917"/>
    </source>
</evidence>
<dbReference type="AlphaFoldDB" id="A0A1Y6B4I6"/>
<feature type="transmembrane region" description="Helical" evidence="2">
    <location>
        <begin position="182"/>
        <end position="201"/>
    </location>
</feature>